<dbReference type="Gene3D" id="3.40.50.720">
    <property type="entry name" value="NAD(P)-binding Rossmann-like Domain"/>
    <property type="match status" value="1"/>
</dbReference>
<dbReference type="PANTHER" id="PTHR43439">
    <property type="entry name" value="PHENYLACETATE-COENZYME A LIGASE"/>
    <property type="match status" value="1"/>
</dbReference>
<dbReference type="InterPro" id="IPR006162">
    <property type="entry name" value="Ppantetheine_attach_site"/>
</dbReference>
<dbReference type="InterPro" id="IPR013120">
    <property type="entry name" value="FAR_NAD-bd"/>
</dbReference>
<comment type="caution">
    <text evidence="4">The sequence shown here is derived from an EMBL/GenBank/DDBJ whole genome shotgun (WGS) entry which is preliminary data.</text>
</comment>
<dbReference type="PANTHER" id="PTHR43439:SF2">
    <property type="entry name" value="ENZYME, PUTATIVE (JCVI)-RELATED"/>
    <property type="match status" value="1"/>
</dbReference>
<dbReference type="InterPro" id="IPR042099">
    <property type="entry name" value="ANL_N_sf"/>
</dbReference>
<protein>
    <recommendedName>
        <fullName evidence="3">Carrier domain-containing protein</fullName>
    </recommendedName>
</protein>
<dbReference type="InterPro" id="IPR009081">
    <property type="entry name" value="PP-bd_ACP"/>
</dbReference>
<accession>A0AA39WGE0</accession>
<dbReference type="InterPro" id="IPR051414">
    <property type="entry name" value="Adenylate-forming_Reductase"/>
</dbReference>
<dbReference type="Gene3D" id="1.10.1200.10">
    <property type="entry name" value="ACP-like"/>
    <property type="match status" value="1"/>
</dbReference>
<keyword evidence="2" id="KW-0597">Phosphoprotein</keyword>
<evidence type="ECO:0000256" key="2">
    <source>
        <dbReference type="ARBA" id="ARBA00022553"/>
    </source>
</evidence>
<dbReference type="PROSITE" id="PS50075">
    <property type="entry name" value="CARRIER"/>
    <property type="match status" value="1"/>
</dbReference>
<evidence type="ECO:0000256" key="1">
    <source>
        <dbReference type="ARBA" id="ARBA00022450"/>
    </source>
</evidence>
<organism evidence="4 5">
    <name type="scientific">Bombardia bombarda</name>
    <dbReference type="NCBI Taxonomy" id="252184"/>
    <lineage>
        <taxon>Eukaryota</taxon>
        <taxon>Fungi</taxon>
        <taxon>Dikarya</taxon>
        <taxon>Ascomycota</taxon>
        <taxon>Pezizomycotina</taxon>
        <taxon>Sordariomycetes</taxon>
        <taxon>Sordariomycetidae</taxon>
        <taxon>Sordariales</taxon>
        <taxon>Lasiosphaeriaceae</taxon>
        <taxon>Bombardia</taxon>
    </lineage>
</organism>
<dbReference type="InterPro" id="IPR036291">
    <property type="entry name" value="NAD(P)-bd_dom_sf"/>
</dbReference>
<dbReference type="InterPro" id="IPR036736">
    <property type="entry name" value="ACP-like_sf"/>
</dbReference>
<dbReference type="PROSITE" id="PS00455">
    <property type="entry name" value="AMP_BINDING"/>
    <property type="match status" value="1"/>
</dbReference>
<dbReference type="PROSITE" id="PS00012">
    <property type="entry name" value="PHOSPHOPANTETHEINE"/>
    <property type="match status" value="1"/>
</dbReference>
<keyword evidence="5" id="KW-1185">Reference proteome</keyword>
<dbReference type="AlphaFoldDB" id="A0AA39WGE0"/>
<dbReference type="Proteomes" id="UP001174934">
    <property type="component" value="Unassembled WGS sequence"/>
</dbReference>
<dbReference type="InterPro" id="IPR020845">
    <property type="entry name" value="AMP-binding_CS"/>
</dbReference>
<dbReference type="Pfam" id="PF07993">
    <property type="entry name" value="NAD_binding_4"/>
    <property type="match status" value="1"/>
</dbReference>
<gene>
    <name evidence="4" type="ORF">B0T17DRAFT_540571</name>
</gene>
<dbReference type="InterPro" id="IPR020806">
    <property type="entry name" value="PKS_PP-bd"/>
</dbReference>
<dbReference type="SUPFAM" id="SSF51735">
    <property type="entry name" value="NAD(P)-binding Rossmann-fold domains"/>
    <property type="match status" value="1"/>
</dbReference>
<evidence type="ECO:0000259" key="3">
    <source>
        <dbReference type="PROSITE" id="PS50075"/>
    </source>
</evidence>
<dbReference type="GO" id="GO:0031177">
    <property type="term" value="F:phosphopantetheine binding"/>
    <property type="evidence" value="ECO:0007669"/>
    <property type="project" value="InterPro"/>
</dbReference>
<dbReference type="SMART" id="SM00823">
    <property type="entry name" value="PKS_PP"/>
    <property type="match status" value="1"/>
</dbReference>
<dbReference type="InterPro" id="IPR000873">
    <property type="entry name" value="AMP-dep_synth/lig_dom"/>
</dbReference>
<dbReference type="Pfam" id="PF23562">
    <property type="entry name" value="AMP-binding_C_3"/>
    <property type="match status" value="1"/>
</dbReference>
<dbReference type="Pfam" id="PF00550">
    <property type="entry name" value="PP-binding"/>
    <property type="match status" value="1"/>
</dbReference>
<proteinExistence type="predicted"/>
<feature type="domain" description="Carrier" evidence="3">
    <location>
        <begin position="568"/>
        <end position="651"/>
    </location>
</feature>
<name>A0AA39WGE0_9PEZI</name>
<reference evidence="4" key="1">
    <citation type="submission" date="2023-06" db="EMBL/GenBank/DDBJ databases">
        <title>Genome-scale phylogeny and comparative genomics of the fungal order Sordariales.</title>
        <authorList>
            <consortium name="Lawrence Berkeley National Laboratory"/>
            <person name="Hensen N."/>
            <person name="Bonometti L."/>
            <person name="Westerberg I."/>
            <person name="Brannstrom I.O."/>
            <person name="Guillou S."/>
            <person name="Cros-Aarteil S."/>
            <person name="Calhoun S."/>
            <person name="Haridas S."/>
            <person name="Kuo A."/>
            <person name="Mondo S."/>
            <person name="Pangilinan J."/>
            <person name="Riley R."/>
            <person name="LaButti K."/>
            <person name="Andreopoulos B."/>
            <person name="Lipzen A."/>
            <person name="Chen C."/>
            <person name="Yanf M."/>
            <person name="Daum C."/>
            <person name="Ng V."/>
            <person name="Clum A."/>
            <person name="Steindorff A."/>
            <person name="Ohm R."/>
            <person name="Martin F."/>
            <person name="Silar P."/>
            <person name="Natvig D."/>
            <person name="Lalanne C."/>
            <person name="Gautier V."/>
            <person name="Ament-velasquez S.L."/>
            <person name="Kruys A."/>
            <person name="Hutchinson M.I."/>
            <person name="Powell A.J."/>
            <person name="Barry K."/>
            <person name="Miller A.N."/>
            <person name="Grigoriev I.V."/>
            <person name="Debuchy R."/>
            <person name="Gladieux P."/>
            <person name="Thoren M.H."/>
            <person name="Johannesson H."/>
        </authorList>
    </citation>
    <scope>NUCLEOTIDE SEQUENCE</scope>
    <source>
        <strain evidence="4">SMH3391-2</strain>
    </source>
</reference>
<dbReference type="EMBL" id="JAULSR010000007">
    <property type="protein sequence ID" value="KAK0614921.1"/>
    <property type="molecule type" value="Genomic_DNA"/>
</dbReference>
<keyword evidence="1" id="KW-0596">Phosphopantetheine</keyword>
<dbReference type="Gene3D" id="3.40.50.12780">
    <property type="entry name" value="N-terminal domain of ligase-like"/>
    <property type="match status" value="1"/>
</dbReference>
<dbReference type="SUPFAM" id="SSF56801">
    <property type="entry name" value="Acetyl-CoA synthetase-like"/>
    <property type="match status" value="1"/>
</dbReference>
<evidence type="ECO:0000313" key="5">
    <source>
        <dbReference type="Proteomes" id="UP001174934"/>
    </source>
</evidence>
<dbReference type="Pfam" id="PF00501">
    <property type="entry name" value="AMP-binding"/>
    <property type="match status" value="1"/>
</dbReference>
<dbReference type="SUPFAM" id="SSF47336">
    <property type="entry name" value="ACP-like"/>
    <property type="match status" value="1"/>
</dbReference>
<sequence length="1096" mass="120609">MYPPPEPRQDIPAVFQRSAASASRLVHLIPDQLAKEVPDHLLFTYAKTAKPQDGFIDVTAKALANGVNRAAWYLRQLLGPPKNFESIGYMGANDIRYFLLLFGSIKVGYKMVFVSPRNTLEGHLSVLDGADCQTFLTSTGTNIDEILSHRKMRTEIIPELDEWLDLAPVDIYPYAKTFEEARMDPGFVLHSTGTTGVPKPIVWKVGILSTYEAWRTIPSVAHYHPTTEVYQTARRVYTSLPLFHTSGLNIGITFPLLLGVTLVYGAPRVVPNALYVDLMHEHGDIQGSLAAPSIYEELCQDPVKLERMKGFHFVVASGAPLSQKSGALISQHTRVISNLGSTETSCLQRLAPDIPDWDYFYWHPTHSGIEMREVMEGLYELFLVRDPKLPLYQGIFYTFPDITEWSMKDLYERHPTKHFLYRYKGRKDDVIVLSNGEKVSPSLIEATLISSPLVKRAMVVGRGRFQPAALLELFDTPPATTKERRQLVETLLPVIEEANQHAPAHGKLDQYHIMFADPARPIYDVGQGKIQRFRTQQMYETEIAELYNTVEAEDGQAVMSKVPALAGVVGETVKAWLQGLVAEITGIQGLDPEHDLFEAGIDSLQVIRIARELRIHAKAAGITTAATDLPPTAIYAHPTMNSLGSFLLKVLGFGSGGPATVAATNGHVVTSGHAETEPASEPTAVESMQAMLDKYVDTLPRATGAKTTTTPVRRTGMTVLLTGSTGSLGSYILDTLNKTKDVAQIVCLNRSADAAKRHAETGPTRGLSDLSPSRVEFLQADLSKPKLGLDDEVYARLVDSVTHVIHNQWPVKFTWSLASFEPYIRGVRNLIELSSASAHSAFILFVSSVSSVGSWKGAGSVPEDVMHGLDTAAPMGYGQSKLVSECLLDKASLISGVRSASCRVGVVAGPVEQPLGMWNKHEYFPSIFVSSAHLGVFPSTIPSRDRIDWLPVDKLAQVLLDILTTASLTHERQVGPGSQMFHVVNPHTTSWIGDVAPSVLAAYPKSRVRLVSYDEWVDALRESARIADETGNVDVERNPAIRLVEFYAGLAKGGDSPRSLASHRSEKASKALRKAGAVNQDWVKTWLSQWKLRVEE</sequence>
<evidence type="ECO:0000313" key="4">
    <source>
        <dbReference type="EMBL" id="KAK0614921.1"/>
    </source>
</evidence>